<evidence type="ECO:0000256" key="6">
    <source>
        <dbReference type="ARBA" id="ARBA00022989"/>
    </source>
</evidence>
<dbReference type="GO" id="GO:0043541">
    <property type="term" value="C:UDP-N-acetylglucosamine transferase complex"/>
    <property type="evidence" value="ECO:0007669"/>
    <property type="project" value="TreeGrafter"/>
</dbReference>
<keyword evidence="5" id="KW-0256">Endoplasmic reticulum</keyword>
<evidence type="ECO:0000256" key="3">
    <source>
        <dbReference type="ARBA" id="ARBA00017467"/>
    </source>
</evidence>
<dbReference type="AlphaFoldDB" id="A0AAD8EYU3"/>
<evidence type="ECO:0000256" key="1">
    <source>
        <dbReference type="ARBA" id="ARBA00004389"/>
    </source>
</evidence>
<comment type="subcellular location">
    <subcellularLocation>
        <location evidence="1">Endoplasmic reticulum membrane</location>
        <topology evidence="1">Single-pass membrane protein</topology>
    </subcellularLocation>
</comment>
<evidence type="ECO:0000256" key="8">
    <source>
        <dbReference type="SAM" id="Phobius"/>
    </source>
</evidence>
<dbReference type="Gene3D" id="3.40.50.2000">
    <property type="entry name" value="Glycogen Phosphorylase B"/>
    <property type="match status" value="1"/>
</dbReference>
<sequence length="217" mass="24721">MSTSCIIVIVCFIAILVFIAIFKRSYSKRSQKKRDKNKPEDWASVLIVIGSGGHTSEILSLVKTMGSNYSPRYYVLAETDTTSENKVKECEKLKEKLGHSSHYEIFYIPRSREVKQSYLTSVLTTLRAILYCLPLTFKLRPEVILCNGPGTCIPICIAGMFLKLWQTTSIVYVESFCRVQSLSLSGQLLYPFIDSFFVQWPELLSKYPNAKYVGRLV</sequence>
<reference evidence="9" key="1">
    <citation type="journal article" date="2023" name="PLoS Negl. Trop. Dis.">
        <title>A genome sequence for Biomphalaria pfeifferi, the major vector snail for the human-infecting parasite Schistosoma mansoni.</title>
        <authorList>
            <person name="Bu L."/>
            <person name="Lu L."/>
            <person name="Laidemitt M.R."/>
            <person name="Zhang S.M."/>
            <person name="Mutuku M."/>
            <person name="Mkoji G."/>
            <person name="Steinauer M."/>
            <person name="Loker E.S."/>
        </authorList>
    </citation>
    <scope>NUCLEOTIDE SEQUENCE</scope>
    <source>
        <strain evidence="9">KasaAsao</strain>
    </source>
</reference>
<gene>
    <name evidence="9" type="ORF">Bpfe_025103</name>
</gene>
<dbReference type="GO" id="GO:0006488">
    <property type="term" value="P:dolichol-linked oligosaccharide biosynthetic process"/>
    <property type="evidence" value="ECO:0007669"/>
    <property type="project" value="InterPro"/>
</dbReference>
<reference evidence="9" key="2">
    <citation type="submission" date="2023-04" db="EMBL/GenBank/DDBJ databases">
        <authorList>
            <person name="Bu L."/>
            <person name="Lu L."/>
            <person name="Laidemitt M.R."/>
            <person name="Zhang S.M."/>
            <person name="Mutuku M."/>
            <person name="Mkoji G."/>
            <person name="Steinauer M."/>
            <person name="Loker E.S."/>
        </authorList>
    </citation>
    <scope>NUCLEOTIDE SEQUENCE</scope>
    <source>
        <strain evidence="9">KasaAsao</strain>
        <tissue evidence="9">Whole Snail</tissue>
    </source>
</reference>
<dbReference type="PANTHER" id="PTHR12154">
    <property type="entry name" value="GLYCOSYL TRANSFERASE-RELATED"/>
    <property type="match status" value="1"/>
</dbReference>
<proteinExistence type="inferred from homology"/>
<accession>A0AAD8EYU3</accession>
<evidence type="ECO:0000256" key="4">
    <source>
        <dbReference type="ARBA" id="ARBA00022692"/>
    </source>
</evidence>
<keyword evidence="9" id="KW-0808">Transferase</keyword>
<keyword evidence="6 8" id="KW-1133">Transmembrane helix</keyword>
<evidence type="ECO:0000256" key="5">
    <source>
        <dbReference type="ARBA" id="ARBA00022824"/>
    </source>
</evidence>
<keyword evidence="7 8" id="KW-0472">Membrane</keyword>
<evidence type="ECO:0000313" key="10">
    <source>
        <dbReference type="Proteomes" id="UP001233172"/>
    </source>
</evidence>
<dbReference type="InterPro" id="IPR013969">
    <property type="entry name" value="Oligosacch_biosynth_Alg14"/>
</dbReference>
<feature type="transmembrane region" description="Helical" evidence="8">
    <location>
        <begin position="6"/>
        <end position="26"/>
    </location>
</feature>
<protein>
    <recommendedName>
        <fullName evidence="3">UDP-N-acetylglucosamine transferase subunit ALG14</fullName>
    </recommendedName>
</protein>
<dbReference type="PANTHER" id="PTHR12154:SF4">
    <property type="entry name" value="UDP-N-ACETYLGLUCOSAMINE TRANSFERASE SUBUNIT ALG14 HOMOLOG"/>
    <property type="match status" value="1"/>
</dbReference>
<dbReference type="NCBIfam" id="NF041549">
    <property type="entry name" value="PssD"/>
    <property type="match status" value="1"/>
</dbReference>
<dbReference type="Pfam" id="PF08660">
    <property type="entry name" value="Alg14"/>
    <property type="match status" value="1"/>
</dbReference>
<comment type="similarity">
    <text evidence="2">Belongs to the ALG14 family.</text>
</comment>
<keyword evidence="10" id="KW-1185">Reference proteome</keyword>
<dbReference type="EMBL" id="JASAOG010000180">
    <property type="protein sequence ID" value="KAK0045497.1"/>
    <property type="molecule type" value="Genomic_DNA"/>
</dbReference>
<dbReference type="Proteomes" id="UP001233172">
    <property type="component" value="Unassembled WGS sequence"/>
</dbReference>
<comment type="caution">
    <text evidence="9">The sequence shown here is derived from an EMBL/GenBank/DDBJ whole genome shotgun (WGS) entry which is preliminary data.</text>
</comment>
<name>A0AAD8EYU3_BIOPF</name>
<evidence type="ECO:0000256" key="7">
    <source>
        <dbReference type="ARBA" id="ARBA00023136"/>
    </source>
</evidence>
<evidence type="ECO:0000256" key="2">
    <source>
        <dbReference type="ARBA" id="ARBA00009731"/>
    </source>
</evidence>
<keyword evidence="4 8" id="KW-0812">Transmembrane</keyword>
<evidence type="ECO:0000313" key="9">
    <source>
        <dbReference type="EMBL" id="KAK0045497.1"/>
    </source>
</evidence>
<dbReference type="GO" id="GO:0004577">
    <property type="term" value="F:N-acetylglucosaminyldiphosphodolichol N-acetylglucosaminyltransferase activity"/>
    <property type="evidence" value="ECO:0007669"/>
    <property type="project" value="TreeGrafter"/>
</dbReference>
<organism evidence="9 10">
    <name type="scientific">Biomphalaria pfeifferi</name>
    <name type="common">Bloodfluke planorb</name>
    <name type="synonym">Freshwater snail</name>
    <dbReference type="NCBI Taxonomy" id="112525"/>
    <lineage>
        <taxon>Eukaryota</taxon>
        <taxon>Metazoa</taxon>
        <taxon>Spiralia</taxon>
        <taxon>Lophotrochozoa</taxon>
        <taxon>Mollusca</taxon>
        <taxon>Gastropoda</taxon>
        <taxon>Heterobranchia</taxon>
        <taxon>Euthyneura</taxon>
        <taxon>Panpulmonata</taxon>
        <taxon>Hygrophila</taxon>
        <taxon>Lymnaeoidea</taxon>
        <taxon>Planorbidae</taxon>
        <taxon>Biomphalaria</taxon>
    </lineage>
</organism>